<evidence type="ECO:0000313" key="3">
    <source>
        <dbReference type="Proteomes" id="UP000240572"/>
    </source>
</evidence>
<name>A0A2P8D1T5_9BACT</name>
<proteinExistence type="predicted"/>
<keyword evidence="1" id="KW-1133">Transmembrane helix</keyword>
<sequence>MQAWRHVIPAGSRSKPGLVLAVGIAWLGFQAALTLSGRYVDDTRSFPPAILWMGVLPALLVIALLFILPRGRRFIDALPLYRLSWIHVVRIPVELVLYGLYVYRCVPGLMTFAGHNFDILAGISAPLDRLLCASPQKP</sequence>
<organism evidence="2 3">
    <name type="scientific">Taibaiella chishuiensis</name>
    <dbReference type="NCBI Taxonomy" id="1434707"/>
    <lineage>
        <taxon>Bacteria</taxon>
        <taxon>Pseudomonadati</taxon>
        <taxon>Bacteroidota</taxon>
        <taxon>Chitinophagia</taxon>
        <taxon>Chitinophagales</taxon>
        <taxon>Chitinophagaceae</taxon>
        <taxon>Taibaiella</taxon>
    </lineage>
</organism>
<reference evidence="2 3" key="1">
    <citation type="submission" date="2018-03" db="EMBL/GenBank/DDBJ databases">
        <title>Genomic Encyclopedia of Type Strains, Phase III (KMG-III): the genomes of soil and plant-associated and newly described type strains.</title>
        <authorList>
            <person name="Whitman W."/>
        </authorList>
    </citation>
    <scope>NUCLEOTIDE SEQUENCE [LARGE SCALE GENOMIC DNA]</scope>
    <source>
        <strain evidence="2 3">CGMCC 1.12700</strain>
    </source>
</reference>
<dbReference type="AlphaFoldDB" id="A0A2P8D1T5"/>
<evidence type="ECO:0000256" key="1">
    <source>
        <dbReference type="SAM" id="Phobius"/>
    </source>
</evidence>
<dbReference type="EMBL" id="PYGD01000006">
    <property type="protein sequence ID" value="PSK91184.1"/>
    <property type="molecule type" value="Genomic_DNA"/>
</dbReference>
<feature type="transmembrane region" description="Helical" evidence="1">
    <location>
        <begin position="50"/>
        <end position="68"/>
    </location>
</feature>
<keyword evidence="1" id="KW-0812">Transmembrane</keyword>
<accession>A0A2P8D1T5</accession>
<protein>
    <submittedName>
        <fullName evidence="2">Uncharacterized protein</fullName>
    </submittedName>
</protein>
<gene>
    <name evidence="2" type="ORF">B0I18_106196</name>
</gene>
<keyword evidence="3" id="KW-1185">Reference proteome</keyword>
<comment type="caution">
    <text evidence="2">The sequence shown here is derived from an EMBL/GenBank/DDBJ whole genome shotgun (WGS) entry which is preliminary data.</text>
</comment>
<keyword evidence="1" id="KW-0472">Membrane</keyword>
<evidence type="ECO:0000313" key="2">
    <source>
        <dbReference type="EMBL" id="PSK91184.1"/>
    </source>
</evidence>
<dbReference type="Proteomes" id="UP000240572">
    <property type="component" value="Unassembled WGS sequence"/>
</dbReference>